<dbReference type="CDD" id="cd24013">
    <property type="entry name" value="ASKHA_ATPase_BT3980-like"/>
    <property type="match status" value="1"/>
</dbReference>
<organism evidence="1 2">
    <name type="scientific">Xylanibacter muris</name>
    <dbReference type="NCBI Taxonomy" id="2736290"/>
    <lineage>
        <taxon>Bacteria</taxon>
        <taxon>Pseudomonadati</taxon>
        <taxon>Bacteroidota</taxon>
        <taxon>Bacteroidia</taxon>
        <taxon>Bacteroidales</taxon>
        <taxon>Prevotellaceae</taxon>
        <taxon>Xylanibacter</taxon>
    </lineage>
</organism>
<dbReference type="Pfam" id="PF12864">
    <property type="entry name" value="DUF3822"/>
    <property type="match status" value="1"/>
</dbReference>
<evidence type="ECO:0000313" key="1">
    <source>
        <dbReference type="EMBL" id="NPD91612.1"/>
    </source>
</evidence>
<sequence>MTSPNNITQTNGRRLTIRISNNSLSFSAIDTSTAEAKIQYEPYEIKNGISMAANLREALKSASLPKEHFRRALVMIDSNVLIIPIDLFREGSYKSLYTHSFPKNENDEIMYTVLPYLNSVAAFSVNKDLKLVIDDNFGFATFVAAMSPVWKYLHQRSFTGTRNKLYGYFHDNKVEVFCFTQNRFKFCNTFNTARPQDAIYFLLYVWKQMMLKPEYDEMHIVGNIPDREWILEELKRYLQRAYIINPAGDFNRAPATQIKDMPYDLMTLYVKGR</sequence>
<reference evidence="1 2" key="1">
    <citation type="submission" date="2020-05" db="EMBL/GenBank/DDBJ databases">
        <title>Distinct polysaccharide utilization as determinants for interspecies competition between intestinal Prevotella spp.</title>
        <authorList>
            <person name="Galvez E.J.C."/>
            <person name="Iljazovic A."/>
            <person name="Strowig T."/>
        </authorList>
    </citation>
    <scope>NUCLEOTIDE SEQUENCE [LARGE SCALE GENOMIC DNA]</scope>
    <source>
        <strain evidence="1 2">PMUR</strain>
    </source>
</reference>
<dbReference type="Gene3D" id="3.30.420.250">
    <property type="match status" value="1"/>
</dbReference>
<comment type="caution">
    <text evidence="1">The sequence shown here is derived from an EMBL/GenBank/DDBJ whole genome shotgun (WGS) entry which is preliminary data.</text>
</comment>
<dbReference type="RefSeq" id="WP_172274511.1">
    <property type="nucleotide sequence ID" value="NZ_CASGMU010000018.1"/>
</dbReference>
<dbReference type="Proteomes" id="UP000714420">
    <property type="component" value="Unassembled WGS sequence"/>
</dbReference>
<evidence type="ECO:0000313" key="2">
    <source>
        <dbReference type="Proteomes" id="UP000714420"/>
    </source>
</evidence>
<proteinExistence type="predicted"/>
<dbReference type="InterPro" id="IPR024213">
    <property type="entry name" value="DUF3822"/>
</dbReference>
<name>A0ABX2ANK6_9BACT</name>
<dbReference type="Gene3D" id="3.30.420.260">
    <property type="match status" value="1"/>
</dbReference>
<gene>
    <name evidence="1" type="ORF">HPS56_04460</name>
</gene>
<accession>A0ABX2ANK6</accession>
<protein>
    <submittedName>
        <fullName evidence="1">DUF3822 family protein</fullName>
    </submittedName>
</protein>
<keyword evidence="2" id="KW-1185">Reference proteome</keyword>
<dbReference type="EMBL" id="JABKKF010000003">
    <property type="protein sequence ID" value="NPD91612.1"/>
    <property type="molecule type" value="Genomic_DNA"/>
</dbReference>